<dbReference type="SMART" id="SM00963">
    <property type="entry name" value="SRP54_N"/>
    <property type="match status" value="1"/>
</dbReference>
<dbReference type="GO" id="GO:0005737">
    <property type="term" value="C:cytoplasm"/>
    <property type="evidence" value="ECO:0007669"/>
    <property type="project" value="UniProtKB-ARBA"/>
</dbReference>
<dbReference type="Gene3D" id="1.20.120.140">
    <property type="entry name" value="Signal recognition particle SRP54, nucleotide-binding domain"/>
    <property type="match status" value="1"/>
</dbReference>
<evidence type="ECO:0000256" key="2">
    <source>
        <dbReference type="ARBA" id="ARBA00022741"/>
    </source>
</evidence>
<dbReference type="SUPFAM" id="SSF52540">
    <property type="entry name" value="P-loop containing nucleoside triphosphate hydrolases"/>
    <property type="match status" value="1"/>
</dbReference>
<accession>X0Y6T0</accession>
<dbReference type="PANTHER" id="PTHR43134:SF1">
    <property type="entry name" value="SIGNAL RECOGNITION PARTICLE RECEPTOR SUBUNIT ALPHA"/>
    <property type="match status" value="1"/>
</dbReference>
<keyword evidence="2" id="KW-0547">Nucleotide-binding</keyword>
<evidence type="ECO:0000313" key="9">
    <source>
        <dbReference type="EMBL" id="GAG42987.1"/>
    </source>
</evidence>
<feature type="non-terminal residue" evidence="9">
    <location>
        <position position="176"/>
    </location>
</feature>
<dbReference type="GO" id="GO:0005047">
    <property type="term" value="F:signal recognition particle binding"/>
    <property type="evidence" value="ECO:0007669"/>
    <property type="project" value="TreeGrafter"/>
</dbReference>
<dbReference type="GO" id="GO:0012505">
    <property type="term" value="C:endomembrane system"/>
    <property type="evidence" value="ECO:0007669"/>
    <property type="project" value="UniProtKB-SubCell"/>
</dbReference>
<evidence type="ECO:0000259" key="7">
    <source>
        <dbReference type="SMART" id="SM00962"/>
    </source>
</evidence>
<dbReference type="InterPro" id="IPR036225">
    <property type="entry name" value="SRP/SRP_N"/>
</dbReference>
<comment type="subcellular location">
    <subcellularLocation>
        <location evidence="6">Endomembrane system</location>
        <topology evidence="6">Peripheral membrane protein</topology>
        <orientation evidence="6">Cytoplasmic side</orientation>
    </subcellularLocation>
</comment>
<sequence>GIVTKEECTMSLLSRLKDGLSKTRMQINAIVGGEEEFDETFYETLEDALVSADIGLDLSLDILDRLRESIKSSGIKTVGEAYTILKQILIDDLRVTKNPDEFPPKPWVILVVGVNGVGKTTTIGKIAQQYRDNGRNVMFGAVDTFRAGAIEQLRIWADRTGSEFIAQQEGADPASV</sequence>
<dbReference type="GO" id="GO:0006614">
    <property type="term" value="P:SRP-dependent cotranslational protein targeting to membrane"/>
    <property type="evidence" value="ECO:0007669"/>
    <property type="project" value="InterPro"/>
</dbReference>
<dbReference type="Gene3D" id="3.40.50.300">
    <property type="entry name" value="P-loop containing nucleotide triphosphate hydrolases"/>
    <property type="match status" value="1"/>
</dbReference>
<dbReference type="AlphaFoldDB" id="X0Y6T0"/>
<evidence type="ECO:0000256" key="4">
    <source>
        <dbReference type="ARBA" id="ARBA00023136"/>
    </source>
</evidence>
<comment type="caution">
    <text evidence="9">The sequence shown here is derived from an EMBL/GenBank/DDBJ whole genome shotgun (WGS) entry which is preliminary data.</text>
</comment>
<dbReference type="GO" id="GO:0005886">
    <property type="term" value="C:plasma membrane"/>
    <property type="evidence" value="ECO:0007669"/>
    <property type="project" value="TreeGrafter"/>
</dbReference>
<reference evidence="9" key="1">
    <citation type="journal article" date="2014" name="Front. Microbiol.">
        <title>High frequency of phylogenetically diverse reductive dehalogenase-homologous genes in deep subseafloor sedimentary metagenomes.</title>
        <authorList>
            <person name="Kawai M."/>
            <person name="Futagami T."/>
            <person name="Toyoda A."/>
            <person name="Takaki Y."/>
            <person name="Nishi S."/>
            <person name="Hori S."/>
            <person name="Arai W."/>
            <person name="Tsubouchi T."/>
            <person name="Morono Y."/>
            <person name="Uchiyama I."/>
            <person name="Ito T."/>
            <person name="Fujiyama A."/>
            <person name="Inagaki F."/>
            <person name="Takami H."/>
        </authorList>
    </citation>
    <scope>NUCLEOTIDE SEQUENCE</scope>
    <source>
        <strain evidence="9">Expedition CK06-06</strain>
    </source>
</reference>
<proteinExistence type="inferred from homology"/>
<dbReference type="InterPro" id="IPR027417">
    <property type="entry name" value="P-loop_NTPase"/>
</dbReference>
<protein>
    <recommendedName>
        <fullName evidence="10">Signal recognition particle-docking protein FtsY</fullName>
    </recommendedName>
</protein>
<feature type="domain" description="SRP54-type proteins GTP-binding" evidence="7">
    <location>
        <begin position="106"/>
        <end position="176"/>
    </location>
</feature>
<dbReference type="InterPro" id="IPR000897">
    <property type="entry name" value="SRP54_GTPase_dom"/>
</dbReference>
<keyword evidence="5" id="KW-0675">Receptor</keyword>
<gene>
    <name evidence="9" type="ORF">S01H1_83125</name>
</gene>
<dbReference type="GO" id="GO:0003924">
    <property type="term" value="F:GTPase activity"/>
    <property type="evidence" value="ECO:0007669"/>
    <property type="project" value="TreeGrafter"/>
</dbReference>
<organism evidence="9">
    <name type="scientific">marine sediment metagenome</name>
    <dbReference type="NCBI Taxonomy" id="412755"/>
    <lineage>
        <taxon>unclassified sequences</taxon>
        <taxon>metagenomes</taxon>
        <taxon>ecological metagenomes</taxon>
    </lineage>
</organism>
<dbReference type="PANTHER" id="PTHR43134">
    <property type="entry name" value="SIGNAL RECOGNITION PARTICLE RECEPTOR SUBUNIT ALPHA"/>
    <property type="match status" value="1"/>
</dbReference>
<dbReference type="Pfam" id="PF00448">
    <property type="entry name" value="SRP54"/>
    <property type="match status" value="1"/>
</dbReference>
<dbReference type="GO" id="GO:0005525">
    <property type="term" value="F:GTP binding"/>
    <property type="evidence" value="ECO:0007669"/>
    <property type="project" value="UniProtKB-KW"/>
</dbReference>
<dbReference type="EMBL" id="BARS01056447">
    <property type="protein sequence ID" value="GAG42987.1"/>
    <property type="molecule type" value="Genomic_DNA"/>
</dbReference>
<evidence type="ECO:0000256" key="6">
    <source>
        <dbReference type="ARBA" id="ARBA00029433"/>
    </source>
</evidence>
<keyword evidence="3" id="KW-0342">GTP-binding</keyword>
<evidence type="ECO:0008006" key="10">
    <source>
        <dbReference type="Google" id="ProtNLM"/>
    </source>
</evidence>
<dbReference type="SUPFAM" id="SSF47364">
    <property type="entry name" value="Domain of the SRP/SRP receptor G-proteins"/>
    <property type="match status" value="1"/>
</dbReference>
<dbReference type="InterPro" id="IPR042101">
    <property type="entry name" value="SRP54_N_sf"/>
</dbReference>
<evidence type="ECO:0000256" key="3">
    <source>
        <dbReference type="ARBA" id="ARBA00023134"/>
    </source>
</evidence>
<evidence type="ECO:0000256" key="1">
    <source>
        <dbReference type="ARBA" id="ARBA00008531"/>
    </source>
</evidence>
<dbReference type="SMART" id="SM00962">
    <property type="entry name" value="SRP54"/>
    <property type="match status" value="1"/>
</dbReference>
<keyword evidence="4" id="KW-0472">Membrane</keyword>
<feature type="non-terminal residue" evidence="9">
    <location>
        <position position="1"/>
    </location>
</feature>
<evidence type="ECO:0000259" key="8">
    <source>
        <dbReference type="SMART" id="SM00963"/>
    </source>
</evidence>
<comment type="similarity">
    <text evidence="1">Belongs to the GTP-binding SRP family.</text>
</comment>
<dbReference type="Pfam" id="PF02881">
    <property type="entry name" value="SRP54_N"/>
    <property type="match status" value="1"/>
</dbReference>
<dbReference type="InterPro" id="IPR013822">
    <property type="entry name" value="Signal_recog_particl_SRP54_hlx"/>
</dbReference>
<evidence type="ECO:0000256" key="5">
    <source>
        <dbReference type="ARBA" id="ARBA00023170"/>
    </source>
</evidence>
<feature type="domain" description="Signal recognition particle SRP54 helical bundle" evidence="8">
    <location>
        <begin position="16"/>
        <end position="93"/>
    </location>
</feature>
<name>X0Y6T0_9ZZZZ</name>